<evidence type="ECO:0000256" key="2">
    <source>
        <dbReference type="ARBA" id="ARBA00023027"/>
    </source>
</evidence>
<evidence type="ECO:0000313" key="7">
    <source>
        <dbReference type="EMBL" id="OAQ94478.1"/>
    </source>
</evidence>
<evidence type="ECO:0000256" key="3">
    <source>
        <dbReference type="ARBA" id="ARBA00040516"/>
    </source>
</evidence>
<sequence length="315" mass="33614">MATAARTGHLERTAEEPRDRRLHEVRLSRVDQVNERIRQFRLELQSGPAKFLPGQWLDTYVPGIEKAGGFTITSTPSAAAGEVVGAATPPYLELAVQESPGNEVAAWLWRAPDEIVGALLLVRIGGSFVFPPLAAPSDSGSAAQQQQDLNNVRSVFFVAGGVGINPLVSMLSALAETSPLHGGGGGDALHVSVLYATKMPASGNLSDVLFMERLAKLFGEGRLKGLLRIYATDGTGARLPPEGTCELHGAQVKIRHGRISEEQVRTMVGERGPEASLVYICGPPMMTDQLAAALTSGVGGKPFMEPGRVLTEKWW</sequence>
<evidence type="ECO:0000313" key="5">
    <source>
        <dbReference type="EMBL" id="KAK4077589.1"/>
    </source>
</evidence>
<reference evidence="5" key="2">
    <citation type="submission" date="2023-11" db="EMBL/GenBank/DDBJ databases">
        <authorList>
            <person name="Beijen E."/>
            <person name="Ohm R.A."/>
        </authorList>
    </citation>
    <scope>NUCLEOTIDE SEQUENCE</scope>
    <source>
        <strain evidence="5">CBS 150709</strain>
    </source>
</reference>
<dbReference type="PRINTS" id="PR00406">
    <property type="entry name" value="CYTB5RDTASE"/>
</dbReference>
<evidence type="ECO:0000313" key="9">
    <source>
        <dbReference type="Proteomes" id="UP001287286"/>
    </source>
</evidence>
<comment type="caution">
    <text evidence="7">The sequence shown here is derived from an EMBL/GenBank/DDBJ whole genome shotgun (WGS) entry which is preliminary data.</text>
</comment>
<evidence type="ECO:0000313" key="8">
    <source>
        <dbReference type="Proteomes" id="UP000078340"/>
    </source>
</evidence>
<dbReference type="RefSeq" id="XP_018183197.1">
    <property type="nucleotide sequence ID" value="XM_018317672.1"/>
</dbReference>
<dbReference type="InterPro" id="IPR017938">
    <property type="entry name" value="Riboflavin_synthase-like_b-brl"/>
</dbReference>
<dbReference type="OMA" id="WIDFFIP"/>
<keyword evidence="1" id="KW-0560">Oxidoreductase</keyword>
<organism evidence="7 8">
    <name type="scientific">Purpureocillium lilacinum</name>
    <name type="common">Paecilomyces lilacinus</name>
    <dbReference type="NCBI Taxonomy" id="33203"/>
    <lineage>
        <taxon>Eukaryota</taxon>
        <taxon>Fungi</taxon>
        <taxon>Dikarya</taxon>
        <taxon>Ascomycota</taxon>
        <taxon>Pezizomycotina</taxon>
        <taxon>Sordariomycetes</taxon>
        <taxon>Hypocreomycetidae</taxon>
        <taxon>Hypocreales</taxon>
        <taxon>Ophiocordycipitaceae</taxon>
        <taxon>Purpureocillium</taxon>
    </lineage>
</organism>
<dbReference type="Proteomes" id="UP000078240">
    <property type="component" value="Unassembled WGS sequence"/>
</dbReference>
<dbReference type="PANTHER" id="PTHR46505:SF1">
    <property type="entry name" value="OXIDOREDUCTASE NAD-BINDING DOMAIN-CONTAINING PROTEIN 1"/>
    <property type="match status" value="1"/>
</dbReference>
<proteinExistence type="predicted"/>
<dbReference type="InterPro" id="IPR017927">
    <property type="entry name" value="FAD-bd_FR_type"/>
</dbReference>
<dbReference type="GO" id="GO:0005739">
    <property type="term" value="C:mitochondrion"/>
    <property type="evidence" value="ECO:0007669"/>
    <property type="project" value="TreeGrafter"/>
</dbReference>
<dbReference type="Proteomes" id="UP000078340">
    <property type="component" value="Unassembled WGS sequence"/>
</dbReference>
<dbReference type="Gene3D" id="2.40.30.10">
    <property type="entry name" value="Translation factors"/>
    <property type="match status" value="1"/>
</dbReference>
<dbReference type="Gene3D" id="3.40.50.80">
    <property type="entry name" value="Nucleotide-binding domain of ferredoxin-NADP reductase (FNR) module"/>
    <property type="match status" value="1"/>
</dbReference>
<protein>
    <recommendedName>
        <fullName evidence="3">Oxidoreductase NAD-binding domain-containing protein 1</fullName>
    </recommendedName>
</protein>
<evidence type="ECO:0000256" key="1">
    <source>
        <dbReference type="ARBA" id="ARBA00023002"/>
    </source>
</evidence>
<reference evidence="7 8" key="1">
    <citation type="submission" date="2016-02" db="EMBL/GenBank/DDBJ databases">
        <title>Biosynthesis of antibiotic leucinostatins and their inhibition on Phytophthora in bio-control Purpureocillium lilacinum.</title>
        <authorList>
            <person name="Wang G."/>
            <person name="Liu Z."/>
            <person name="Lin R."/>
            <person name="Li E."/>
            <person name="Mao Z."/>
            <person name="Ling J."/>
            <person name="Yin W."/>
            <person name="Xie B."/>
        </authorList>
    </citation>
    <scope>NUCLEOTIDE SEQUENCE [LARGE SCALE GENOMIC DNA]</scope>
    <source>
        <strain evidence="6">PLBJ-1</strain>
        <strain evidence="7">PLFJ-1</strain>
    </source>
</reference>
<dbReference type="InterPro" id="IPR039261">
    <property type="entry name" value="FNR_nucleotide-bd"/>
</dbReference>
<gene>
    <name evidence="5" type="ORF">Purlil1_12309</name>
    <name evidence="6" type="ORF">VFPBJ_00555</name>
    <name evidence="7" type="ORF">VFPFJ_00587</name>
</gene>
<dbReference type="PANTHER" id="PTHR46505">
    <property type="entry name" value="OXIDOREDUCTASE NAD-BINDING DOMAIN-CONTAINING PROTEIN 1"/>
    <property type="match status" value="1"/>
</dbReference>
<evidence type="ECO:0000313" key="6">
    <source>
        <dbReference type="EMBL" id="OAQ86515.1"/>
    </source>
</evidence>
<dbReference type="PROSITE" id="PS51384">
    <property type="entry name" value="FAD_FR"/>
    <property type="match status" value="1"/>
</dbReference>
<dbReference type="EMBL" id="JAWRVI010000097">
    <property type="protein sequence ID" value="KAK4077589.1"/>
    <property type="molecule type" value="Genomic_DNA"/>
</dbReference>
<evidence type="ECO:0000259" key="4">
    <source>
        <dbReference type="PROSITE" id="PS51384"/>
    </source>
</evidence>
<dbReference type="AlphaFoldDB" id="A0A179HYB5"/>
<dbReference type="CDD" id="cd00322">
    <property type="entry name" value="FNR_like"/>
    <property type="match status" value="1"/>
</dbReference>
<reference evidence="5 9" key="3">
    <citation type="journal article" date="2024" name="Microbiol. Resour. Announc.">
        <title>Genome annotations for the ascomycete fungi Trichoderma harzianum, Trichoderma aggressivum, and Purpureocillium lilacinum.</title>
        <authorList>
            <person name="Beijen E.P.W."/>
            <person name="Ohm R.A."/>
        </authorList>
    </citation>
    <scope>NUCLEOTIDE SEQUENCE [LARGE SCALE GENOMIC DNA]</scope>
    <source>
        <strain evidence="5 9">CBS 150709</strain>
    </source>
</reference>
<dbReference type="SUPFAM" id="SSF63380">
    <property type="entry name" value="Riboflavin synthase domain-like"/>
    <property type="match status" value="1"/>
</dbReference>
<dbReference type="EMBL" id="LSBH01000001">
    <property type="protein sequence ID" value="OAQ86515.1"/>
    <property type="molecule type" value="Genomic_DNA"/>
</dbReference>
<dbReference type="OrthoDB" id="436496at2759"/>
<dbReference type="InterPro" id="IPR052128">
    <property type="entry name" value="Oxidoreductase_NAD-binding"/>
</dbReference>
<dbReference type="KEGG" id="plj:28882721"/>
<name>A0A179HYB5_PURLI</name>
<keyword evidence="2" id="KW-0520">NAD</keyword>
<dbReference type="STRING" id="33203.A0A179HYB5"/>
<dbReference type="GeneID" id="28882721"/>
<dbReference type="Pfam" id="PF00175">
    <property type="entry name" value="NAD_binding_1"/>
    <property type="match status" value="1"/>
</dbReference>
<accession>A0A179HYB5</accession>
<dbReference type="Proteomes" id="UP001287286">
    <property type="component" value="Unassembled WGS sequence"/>
</dbReference>
<dbReference type="InterPro" id="IPR001433">
    <property type="entry name" value="OxRdtase_FAD/NAD-bd"/>
</dbReference>
<dbReference type="GO" id="GO:0016491">
    <property type="term" value="F:oxidoreductase activity"/>
    <property type="evidence" value="ECO:0007669"/>
    <property type="project" value="UniProtKB-KW"/>
</dbReference>
<feature type="domain" description="FAD-binding FR-type" evidence="4">
    <location>
        <begin position="20"/>
        <end position="131"/>
    </location>
</feature>
<dbReference type="SUPFAM" id="SSF52343">
    <property type="entry name" value="Ferredoxin reductase-like, C-terminal NADP-linked domain"/>
    <property type="match status" value="1"/>
</dbReference>
<keyword evidence="9" id="KW-1185">Reference proteome</keyword>
<dbReference type="EMBL" id="LSBI01000001">
    <property type="protein sequence ID" value="OAQ94478.1"/>
    <property type="molecule type" value="Genomic_DNA"/>
</dbReference>